<dbReference type="GO" id="GO:0005085">
    <property type="term" value="F:guanyl-nucleotide exchange factor activity"/>
    <property type="evidence" value="ECO:0007669"/>
    <property type="project" value="InterPro"/>
</dbReference>
<evidence type="ECO:0000259" key="3">
    <source>
        <dbReference type="PROSITE" id="PS50010"/>
    </source>
</evidence>
<dbReference type="InterPro" id="IPR035899">
    <property type="entry name" value="DBL_dom_sf"/>
</dbReference>
<dbReference type="Proteomes" id="UP000515140">
    <property type="component" value="Unplaced"/>
</dbReference>
<dbReference type="InterPro" id="IPR051480">
    <property type="entry name" value="Endocytic_GEF_Adapter"/>
</dbReference>
<accession>A0A6P5K9R4</accession>
<reference evidence="5" key="1">
    <citation type="submission" date="2025-08" db="UniProtKB">
        <authorList>
            <consortium name="RefSeq"/>
        </authorList>
    </citation>
    <scope>IDENTIFICATION</scope>
    <source>
        <tissue evidence="5">Spleen</tissue>
    </source>
</reference>
<keyword evidence="2" id="KW-0963">Cytoplasm</keyword>
<evidence type="ECO:0000256" key="2">
    <source>
        <dbReference type="ARBA" id="ARBA00022490"/>
    </source>
</evidence>
<dbReference type="SUPFAM" id="SSF48065">
    <property type="entry name" value="DBL homology domain (DH-domain)"/>
    <property type="match status" value="1"/>
</dbReference>
<dbReference type="Pfam" id="PF00621">
    <property type="entry name" value="RhoGEF"/>
    <property type="match status" value="1"/>
</dbReference>
<comment type="subcellular location">
    <subcellularLocation>
        <location evidence="1">Cytoplasm</location>
    </subcellularLocation>
</comment>
<sequence length="154" mass="17796">MLEFIHTEASYGEDLHIIKEQFQLPMQSARLLNPGQLLVVFSNIQELIDLNERFLESLQQEIAQALSQGDDDLMTVCIGEIFLEYINMLPAFQTYCLQQAFSMSTLSTLEKEKELLRIFLHASQTNNTALRRMNLHSFLMAPLQRITKYPLLLS</sequence>
<proteinExistence type="predicted"/>
<dbReference type="GO" id="GO:0035025">
    <property type="term" value="P:positive regulation of Rho protein signal transduction"/>
    <property type="evidence" value="ECO:0007669"/>
    <property type="project" value="TreeGrafter"/>
</dbReference>
<dbReference type="PANTHER" id="PTHR46006">
    <property type="entry name" value="RHO GUANINE NUCLEOTIDE EXCHANGE FACTOR AT 64C, ISOFORM A"/>
    <property type="match status" value="1"/>
</dbReference>
<dbReference type="InterPro" id="IPR000219">
    <property type="entry name" value="DH_dom"/>
</dbReference>
<dbReference type="SMART" id="SM00325">
    <property type="entry name" value="RhoGEF"/>
    <property type="match status" value="1"/>
</dbReference>
<dbReference type="GO" id="GO:0005737">
    <property type="term" value="C:cytoplasm"/>
    <property type="evidence" value="ECO:0007669"/>
    <property type="project" value="UniProtKB-SubCell"/>
</dbReference>
<evidence type="ECO:0000313" key="4">
    <source>
        <dbReference type="Proteomes" id="UP000515140"/>
    </source>
</evidence>
<dbReference type="KEGG" id="pcw:110208095"/>
<organism evidence="4 5">
    <name type="scientific">Phascolarctos cinereus</name>
    <name type="common">Koala</name>
    <dbReference type="NCBI Taxonomy" id="38626"/>
    <lineage>
        <taxon>Eukaryota</taxon>
        <taxon>Metazoa</taxon>
        <taxon>Chordata</taxon>
        <taxon>Craniata</taxon>
        <taxon>Vertebrata</taxon>
        <taxon>Euteleostomi</taxon>
        <taxon>Mammalia</taxon>
        <taxon>Metatheria</taxon>
        <taxon>Diprotodontia</taxon>
        <taxon>Phascolarctidae</taxon>
        <taxon>Phascolarctos</taxon>
    </lineage>
</organism>
<dbReference type="PROSITE" id="PS50010">
    <property type="entry name" value="DH_2"/>
    <property type="match status" value="1"/>
</dbReference>
<evidence type="ECO:0000256" key="1">
    <source>
        <dbReference type="ARBA" id="ARBA00004496"/>
    </source>
</evidence>
<protein>
    <submittedName>
        <fullName evidence="5">Myosin-M heavy chain-like</fullName>
    </submittedName>
</protein>
<dbReference type="RefSeq" id="XP_020841572.1">
    <property type="nucleotide sequence ID" value="XM_020985913.1"/>
</dbReference>
<keyword evidence="4" id="KW-1185">Reference proteome</keyword>
<dbReference type="PANTHER" id="PTHR46006:SF5">
    <property type="entry name" value="DH DOMAIN-CONTAINING PROTEIN"/>
    <property type="match status" value="1"/>
</dbReference>
<name>A0A6P5K9R4_PHACI</name>
<dbReference type="GeneID" id="110208095"/>
<dbReference type="Gene3D" id="1.20.900.10">
    <property type="entry name" value="Dbl homology (DH) domain"/>
    <property type="match status" value="1"/>
</dbReference>
<evidence type="ECO:0000313" key="5">
    <source>
        <dbReference type="RefSeq" id="XP_020841572.1"/>
    </source>
</evidence>
<feature type="domain" description="DH" evidence="3">
    <location>
        <begin position="1"/>
        <end position="154"/>
    </location>
</feature>
<dbReference type="AlphaFoldDB" id="A0A6P5K9R4"/>
<dbReference type="InParanoid" id="A0A6P5K9R4"/>
<gene>
    <name evidence="5" type="primary">LOC110208095</name>
</gene>
<dbReference type="CDD" id="cd00160">
    <property type="entry name" value="RhoGEF"/>
    <property type="match status" value="1"/>
</dbReference>